<protein>
    <submittedName>
        <fullName evidence="1">Uncharacterized protein</fullName>
    </submittedName>
</protein>
<gene>
    <name evidence="1" type="ORF">KJI95_03385</name>
</gene>
<evidence type="ECO:0000313" key="2">
    <source>
        <dbReference type="Proteomes" id="UP001195903"/>
    </source>
</evidence>
<name>A0ABS5UZE4_9GAMM</name>
<dbReference type="EMBL" id="JAHEPS010000001">
    <property type="protein sequence ID" value="MBT1443564.1"/>
    <property type="molecule type" value="Genomic_DNA"/>
</dbReference>
<keyword evidence="2" id="KW-1185">Reference proteome</keyword>
<reference evidence="1 2" key="1">
    <citation type="submission" date="2021-05" db="EMBL/GenBank/DDBJ databases">
        <title>Shewanella sp. JM162201.</title>
        <authorList>
            <person name="Xu S."/>
            <person name="Li A."/>
        </authorList>
    </citation>
    <scope>NUCLEOTIDE SEQUENCE [LARGE SCALE GENOMIC DNA]</scope>
    <source>
        <strain evidence="1 2">JM162201</strain>
    </source>
</reference>
<comment type="caution">
    <text evidence="1">The sequence shown here is derived from an EMBL/GenBank/DDBJ whole genome shotgun (WGS) entry which is preliminary data.</text>
</comment>
<proteinExistence type="predicted"/>
<dbReference type="PROSITE" id="PS51257">
    <property type="entry name" value="PROKAR_LIPOPROTEIN"/>
    <property type="match status" value="1"/>
</dbReference>
<accession>A0ABS5UZE4</accession>
<organism evidence="1 2">
    <name type="scientific">Shewanella jiangmenensis</name>
    <dbReference type="NCBI Taxonomy" id="2837387"/>
    <lineage>
        <taxon>Bacteria</taxon>
        <taxon>Pseudomonadati</taxon>
        <taxon>Pseudomonadota</taxon>
        <taxon>Gammaproteobacteria</taxon>
        <taxon>Alteromonadales</taxon>
        <taxon>Shewanellaceae</taxon>
        <taxon>Shewanella</taxon>
    </lineage>
</organism>
<sequence>MKSRYLYPLLLGLLLAGCGDDNDSTPPEPPVPAAVHIDEADTVVLTVESFESETGMVEFSLKDASGAALTGASRYELVYFGLPAEGKASRNAKAWKRWHVTQSFTCNEVVSECQGKLTEGSSKGRYSFEAHGLDWSQDAPKDSLSRYRLAITLHGAKASSEMQFVADAP</sequence>
<dbReference type="RefSeq" id="WP_214505740.1">
    <property type="nucleotide sequence ID" value="NZ_JAHEPS010000001.1"/>
</dbReference>
<dbReference type="Proteomes" id="UP001195903">
    <property type="component" value="Unassembled WGS sequence"/>
</dbReference>
<evidence type="ECO:0000313" key="1">
    <source>
        <dbReference type="EMBL" id="MBT1443564.1"/>
    </source>
</evidence>